<feature type="chain" id="PRO_5031061707" evidence="5">
    <location>
        <begin position="26"/>
        <end position="121"/>
    </location>
</feature>
<keyword evidence="1 5" id="KW-0732">Signal</keyword>
<dbReference type="Pfam" id="PF19127">
    <property type="entry name" value="Choline_bind_3"/>
    <property type="match status" value="1"/>
</dbReference>
<keyword evidence="2" id="KW-0677">Repeat</keyword>
<dbReference type="Proteomes" id="UP000518255">
    <property type="component" value="Unassembled WGS sequence"/>
</dbReference>
<protein>
    <submittedName>
        <fullName evidence="6">KxYKxGKxW signal peptide domain-containing protein</fullName>
    </submittedName>
</protein>
<evidence type="ECO:0000256" key="1">
    <source>
        <dbReference type="ARBA" id="ARBA00022729"/>
    </source>
</evidence>
<name>A0A7W3TZN7_9LACO</name>
<accession>A0A7W3TZN7</accession>
<feature type="repeat" description="Cell wall-binding" evidence="3">
    <location>
        <begin position="103"/>
        <end position="121"/>
    </location>
</feature>
<dbReference type="Pfam" id="PF19258">
    <property type="entry name" value="KxYKxGKxW_sig"/>
    <property type="match status" value="1"/>
</dbReference>
<evidence type="ECO:0000256" key="4">
    <source>
        <dbReference type="SAM" id="MobiDB-lite"/>
    </source>
</evidence>
<evidence type="ECO:0000256" key="5">
    <source>
        <dbReference type="SAM" id="SignalP"/>
    </source>
</evidence>
<feature type="signal peptide" evidence="5">
    <location>
        <begin position="1"/>
        <end position="25"/>
    </location>
</feature>
<dbReference type="Gene3D" id="2.10.270.10">
    <property type="entry name" value="Cholin Binding"/>
    <property type="match status" value="1"/>
</dbReference>
<organism evidence="6 7">
    <name type="scientific">Limosilactobacillus fastidiosus</name>
    <dbReference type="NCBI Taxonomy" id="2759855"/>
    <lineage>
        <taxon>Bacteria</taxon>
        <taxon>Bacillati</taxon>
        <taxon>Bacillota</taxon>
        <taxon>Bacilli</taxon>
        <taxon>Lactobacillales</taxon>
        <taxon>Lactobacillaceae</taxon>
        <taxon>Limosilactobacillus</taxon>
    </lineage>
</organism>
<reference evidence="6 7" key="1">
    <citation type="submission" date="2020-07" db="EMBL/GenBank/DDBJ databases">
        <title>Description of Limosilactobacillus balticus sp. nov., Limosilactobacillus agrestis sp. nov., Limosilactobacillus albertensis sp. nov., Limosilactobacillus rudii sp. nov., Limosilactobacillus fastidiosus sp. nov., five novel Limosilactobacillus species isolated from the vertebrate gastrointestinal tract, and proposal of 6 subspecies of Limosilactobacillus reuteri adapted to the gastrointestinal tract of specific vertebrate hosts.</title>
        <authorList>
            <person name="Li F."/>
            <person name="Cheng C."/>
            <person name="Zheng J."/>
            <person name="Quevedo R.M."/>
            <person name="Li J."/>
            <person name="Roos S."/>
            <person name="Gaenzle M.G."/>
            <person name="Walter J."/>
        </authorList>
    </citation>
    <scope>NUCLEOTIDE SEQUENCE [LARGE SCALE GENOMIC DNA]</scope>
    <source>
        <strain evidence="6 7">WF-MA3-C</strain>
    </source>
</reference>
<dbReference type="NCBIfam" id="TIGR03715">
    <property type="entry name" value="KxYKxGKxW"/>
    <property type="match status" value="1"/>
</dbReference>
<evidence type="ECO:0000313" key="6">
    <source>
        <dbReference type="EMBL" id="MBB1086246.1"/>
    </source>
</evidence>
<gene>
    <name evidence="6" type="ORF">H5R63_05550</name>
</gene>
<feature type="repeat" description="Cell wall-binding" evidence="3">
    <location>
        <begin position="82"/>
        <end position="101"/>
    </location>
</feature>
<feature type="region of interest" description="Disordered" evidence="4">
    <location>
        <begin position="37"/>
        <end position="65"/>
    </location>
</feature>
<dbReference type="PROSITE" id="PS51170">
    <property type="entry name" value="CW"/>
    <property type="match status" value="2"/>
</dbReference>
<dbReference type="InterPro" id="IPR018337">
    <property type="entry name" value="Cell_wall/Cho-bd_repeat"/>
</dbReference>
<dbReference type="InterPro" id="IPR022263">
    <property type="entry name" value="KxYKxGKxW"/>
</dbReference>
<evidence type="ECO:0000256" key="2">
    <source>
        <dbReference type="ARBA" id="ARBA00022737"/>
    </source>
</evidence>
<dbReference type="AlphaFoldDB" id="A0A7W3TZN7"/>
<evidence type="ECO:0000313" key="7">
    <source>
        <dbReference type="Proteomes" id="UP000518255"/>
    </source>
</evidence>
<dbReference type="SUPFAM" id="SSF69360">
    <property type="entry name" value="Cell wall binding repeat"/>
    <property type="match status" value="1"/>
</dbReference>
<dbReference type="EMBL" id="JACIUY010000056">
    <property type="protein sequence ID" value="MBB1086246.1"/>
    <property type="molecule type" value="Genomic_DNA"/>
</dbReference>
<evidence type="ECO:0000256" key="3">
    <source>
        <dbReference type="PROSITE-ProRule" id="PRU00591"/>
    </source>
</evidence>
<comment type="caution">
    <text evidence="6">The sequence shown here is derived from an EMBL/GenBank/DDBJ whole genome shotgun (WGS) entry which is preliminary data.</text>
</comment>
<proteinExistence type="predicted"/>
<sequence>MRYKLYKTGKLWLTVALTISSSVSADVNSNELPANNQQVVQNDPQSKTQQVATDNNEVTSGQTNGWQNKDSDWYYYQNSHAQTGWQTINNHNYYFDLTNASAAAGWQNIGDDWYYFDPTNV</sequence>
<dbReference type="RefSeq" id="WP_182581126.1">
    <property type="nucleotide sequence ID" value="NZ_JACIUY010000056.1"/>
</dbReference>